<dbReference type="Pfam" id="PF00466">
    <property type="entry name" value="Ribosomal_L10"/>
    <property type="match status" value="1"/>
</dbReference>
<keyword evidence="3 6" id="KW-0689">Ribosomal protein</keyword>
<keyword evidence="6" id="KW-0699">rRNA-binding</keyword>
<dbReference type="STRING" id="1503925.TH53_03065"/>
<dbReference type="EMBL" id="JXRA01000012">
    <property type="protein sequence ID" value="KIO78510.1"/>
    <property type="molecule type" value="Genomic_DNA"/>
</dbReference>
<dbReference type="PROSITE" id="PS01109">
    <property type="entry name" value="RIBOSOMAL_L10"/>
    <property type="match status" value="1"/>
</dbReference>
<dbReference type="GO" id="GO:0015934">
    <property type="term" value="C:large ribosomal subunit"/>
    <property type="evidence" value="ECO:0007669"/>
    <property type="project" value="InterPro"/>
</dbReference>
<keyword evidence="6" id="KW-0694">RNA-binding</keyword>
<evidence type="ECO:0000256" key="2">
    <source>
        <dbReference type="ARBA" id="ARBA00008889"/>
    </source>
</evidence>
<proteinExistence type="inferred from homology"/>
<dbReference type="CDD" id="cd05797">
    <property type="entry name" value="Ribosomal_L10"/>
    <property type="match status" value="1"/>
</dbReference>
<keyword evidence="4 6" id="KW-0687">Ribonucleoprotein</keyword>
<dbReference type="OrthoDB" id="1523686at2"/>
<dbReference type="HAMAP" id="MF_00362">
    <property type="entry name" value="Ribosomal_uL10"/>
    <property type="match status" value="1"/>
</dbReference>
<dbReference type="GO" id="GO:0003735">
    <property type="term" value="F:structural constituent of ribosome"/>
    <property type="evidence" value="ECO:0007669"/>
    <property type="project" value="InterPro"/>
</dbReference>
<evidence type="ECO:0000256" key="5">
    <source>
        <dbReference type="ARBA" id="ARBA00035202"/>
    </source>
</evidence>
<dbReference type="GO" id="GO:0070180">
    <property type="term" value="F:large ribosomal subunit rRNA binding"/>
    <property type="evidence" value="ECO:0007669"/>
    <property type="project" value="UniProtKB-UniRule"/>
</dbReference>
<comment type="function">
    <text evidence="1 6">Forms part of the ribosomal stalk, playing a central role in the interaction of the ribosome with GTP-bound translation factors.</text>
</comment>
<dbReference type="InterPro" id="IPR047865">
    <property type="entry name" value="Ribosomal_uL10_bac_type"/>
</dbReference>
<dbReference type="PANTHER" id="PTHR11560">
    <property type="entry name" value="39S RIBOSOMAL PROTEIN L10, MITOCHONDRIAL"/>
    <property type="match status" value="1"/>
</dbReference>
<evidence type="ECO:0000256" key="1">
    <source>
        <dbReference type="ARBA" id="ARBA00002633"/>
    </source>
</evidence>
<evidence type="ECO:0000256" key="4">
    <source>
        <dbReference type="ARBA" id="ARBA00023274"/>
    </source>
</evidence>
<comment type="similarity">
    <text evidence="2 6">Belongs to the universal ribosomal protein uL10 family.</text>
</comment>
<dbReference type="InterPro" id="IPR043141">
    <property type="entry name" value="Ribosomal_uL10-like_sf"/>
</dbReference>
<dbReference type="Gene3D" id="3.30.70.1730">
    <property type="match status" value="1"/>
</dbReference>
<dbReference type="Proteomes" id="UP000032049">
    <property type="component" value="Unassembled WGS sequence"/>
</dbReference>
<organism evidence="7 8">
    <name type="scientific">Pedobacter lusitanus</name>
    <dbReference type="NCBI Taxonomy" id="1503925"/>
    <lineage>
        <taxon>Bacteria</taxon>
        <taxon>Pseudomonadati</taxon>
        <taxon>Bacteroidota</taxon>
        <taxon>Sphingobacteriia</taxon>
        <taxon>Sphingobacteriales</taxon>
        <taxon>Sphingobacteriaceae</taxon>
        <taxon>Pedobacter</taxon>
    </lineage>
</organism>
<sequence>MNREEKHEVVSALQEKMQEFGNFYIADTSSLSVEKINNIRRKCFESGIEMQVAKNTLIRKAIEGLDGDNSSIFEALKGQSALLFSKTGNGPAKLIKALRKGSDKPVLKAAFIDTAIFVGDNHLDALVSLKSREELIGDIIGLLQSPAKNVISALKSSGGKIAGIVKTLQEREG</sequence>
<dbReference type="InterPro" id="IPR001790">
    <property type="entry name" value="Ribosomal_uL10"/>
</dbReference>
<dbReference type="SUPFAM" id="SSF160369">
    <property type="entry name" value="Ribosomal protein L10-like"/>
    <property type="match status" value="1"/>
</dbReference>
<dbReference type="InterPro" id="IPR022973">
    <property type="entry name" value="Ribosomal_uL10_bac"/>
</dbReference>
<evidence type="ECO:0000313" key="7">
    <source>
        <dbReference type="EMBL" id="KIO78510.1"/>
    </source>
</evidence>
<protein>
    <recommendedName>
        <fullName evidence="5 6">Large ribosomal subunit protein uL10</fullName>
    </recommendedName>
</protein>
<reference evidence="7 8" key="1">
    <citation type="submission" date="2015-01" db="EMBL/GenBank/DDBJ databases">
        <title>Draft genome sequence of Pedobacter sp. NL19 isolated from sludge of an effluent treatment pond in an abandoned uranium mine.</title>
        <authorList>
            <person name="Santos T."/>
            <person name="Caetano T."/>
            <person name="Covas C."/>
            <person name="Cruz A."/>
            <person name="Mendo S."/>
        </authorList>
    </citation>
    <scope>NUCLEOTIDE SEQUENCE [LARGE SCALE GENOMIC DNA]</scope>
    <source>
        <strain evidence="7 8">NL19</strain>
    </source>
</reference>
<gene>
    <name evidence="6" type="primary">rplJ</name>
    <name evidence="7" type="ORF">TH53_03065</name>
</gene>
<comment type="subunit">
    <text evidence="6">Part of the ribosomal stalk of the 50S ribosomal subunit. The N-terminus interacts with L11 and the large rRNA to form the base of the stalk. The C-terminus forms an elongated spine to which L12 dimers bind in a sequential fashion forming a multimeric L10(L12)X complex.</text>
</comment>
<dbReference type="RefSeq" id="WP_041878235.1">
    <property type="nucleotide sequence ID" value="NZ_CP157278.1"/>
</dbReference>
<name>A0A0D0GQP7_9SPHI</name>
<evidence type="ECO:0000256" key="3">
    <source>
        <dbReference type="ARBA" id="ARBA00022980"/>
    </source>
</evidence>
<keyword evidence="8" id="KW-1185">Reference proteome</keyword>
<evidence type="ECO:0000313" key="8">
    <source>
        <dbReference type="Proteomes" id="UP000032049"/>
    </source>
</evidence>
<dbReference type="AlphaFoldDB" id="A0A0D0GQP7"/>
<dbReference type="InterPro" id="IPR002363">
    <property type="entry name" value="Ribosomal_uL10_CS_bac"/>
</dbReference>
<evidence type="ECO:0000256" key="6">
    <source>
        <dbReference type="HAMAP-Rule" id="MF_00362"/>
    </source>
</evidence>
<dbReference type="GO" id="GO:0006412">
    <property type="term" value="P:translation"/>
    <property type="evidence" value="ECO:0007669"/>
    <property type="project" value="UniProtKB-UniRule"/>
</dbReference>
<dbReference type="NCBIfam" id="NF000955">
    <property type="entry name" value="PRK00099.1-1"/>
    <property type="match status" value="1"/>
</dbReference>
<comment type="caution">
    <text evidence="7">The sequence shown here is derived from an EMBL/GenBank/DDBJ whole genome shotgun (WGS) entry which is preliminary data.</text>
</comment>
<accession>A0A0D0GQP7</accession>